<evidence type="ECO:0000313" key="1">
    <source>
        <dbReference type="EMBL" id="JAH45919.1"/>
    </source>
</evidence>
<accession>A0A0E9SX41</accession>
<dbReference type="EMBL" id="GBXM01062658">
    <property type="protein sequence ID" value="JAH45919.1"/>
    <property type="molecule type" value="Transcribed_RNA"/>
</dbReference>
<organism evidence="1">
    <name type="scientific">Anguilla anguilla</name>
    <name type="common">European freshwater eel</name>
    <name type="synonym">Muraena anguilla</name>
    <dbReference type="NCBI Taxonomy" id="7936"/>
    <lineage>
        <taxon>Eukaryota</taxon>
        <taxon>Metazoa</taxon>
        <taxon>Chordata</taxon>
        <taxon>Craniata</taxon>
        <taxon>Vertebrata</taxon>
        <taxon>Euteleostomi</taxon>
        <taxon>Actinopterygii</taxon>
        <taxon>Neopterygii</taxon>
        <taxon>Teleostei</taxon>
        <taxon>Anguilliformes</taxon>
        <taxon>Anguillidae</taxon>
        <taxon>Anguilla</taxon>
    </lineage>
</organism>
<sequence length="13" mass="1454">MLPPTVCCEQFGE</sequence>
<reference evidence="1" key="1">
    <citation type="submission" date="2014-11" db="EMBL/GenBank/DDBJ databases">
        <authorList>
            <person name="Amaro Gonzalez C."/>
        </authorList>
    </citation>
    <scope>NUCLEOTIDE SEQUENCE</scope>
</reference>
<reference evidence="1" key="2">
    <citation type="journal article" date="2015" name="Fish Shellfish Immunol.">
        <title>Early steps in the European eel (Anguilla anguilla)-Vibrio vulnificus interaction in the gills: Role of the RtxA13 toxin.</title>
        <authorList>
            <person name="Callol A."/>
            <person name="Pajuelo D."/>
            <person name="Ebbesson L."/>
            <person name="Teles M."/>
            <person name="MacKenzie S."/>
            <person name="Amaro C."/>
        </authorList>
    </citation>
    <scope>NUCLEOTIDE SEQUENCE</scope>
</reference>
<protein>
    <submittedName>
        <fullName evidence="1">Uncharacterized protein</fullName>
    </submittedName>
</protein>
<name>A0A0E9SX41_ANGAN</name>
<proteinExistence type="predicted"/>